<dbReference type="RefSeq" id="WP_126448575.1">
    <property type="nucleotide sequence ID" value="NZ_CP034549.1"/>
</dbReference>
<name>A0A3S9N0B1_9FLAO</name>
<evidence type="ECO:0000313" key="3">
    <source>
        <dbReference type="EMBL" id="AZQ44860.1"/>
    </source>
</evidence>
<dbReference type="InterPro" id="IPR011089">
    <property type="entry name" value="GmrSD_C"/>
</dbReference>
<dbReference type="EMBL" id="CP034549">
    <property type="protein sequence ID" value="AZQ44860.1"/>
    <property type="molecule type" value="Genomic_DNA"/>
</dbReference>
<organism evidence="3 4">
    <name type="scientific">Nonlabens ponticola</name>
    <dbReference type="NCBI Taxonomy" id="2496866"/>
    <lineage>
        <taxon>Bacteria</taxon>
        <taxon>Pseudomonadati</taxon>
        <taxon>Bacteroidota</taxon>
        <taxon>Flavobacteriia</taxon>
        <taxon>Flavobacteriales</taxon>
        <taxon>Flavobacteriaceae</taxon>
        <taxon>Nonlabens</taxon>
    </lineage>
</organism>
<keyword evidence="4" id="KW-1185">Reference proteome</keyword>
<proteinExistence type="predicted"/>
<evidence type="ECO:0000313" key="4">
    <source>
        <dbReference type="Proteomes" id="UP000279600"/>
    </source>
</evidence>
<dbReference type="Proteomes" id="UP000279600">
    <property type="component" value="Chromosome"/>
</dbReference>
<evidence type="ECO:0000259" key="2">
    <source>
        <dbReference type="Pfam" id="PF07510"/>
    </source>
</evidence>
<protein>
    <submittedName>
        <fullName evidence="3">DUF262 domain-containing protein</fullName>
    </submittedName>
</protein>
<dbReference type="Pfam" id="PF03235">
    <property type="entry name" value="GmrSD_N"/>
    <property type="match status" value="1"/>
</dbReference>
<feature type="domain" description="GmrSD restriction endonucleases N-terminal" evidence="1">
    <location>
        <begin position="9"/>
        <end position="234"/>
    </location>
</feature>
<accession>A0A3S9N0B1</accession>
<gene>
    <name evidence="3" type="ORF">EJ995_11705</name>
</gene>
<dbReference type="Pfam" id="PF07510">
    <property type="entry name" value="GmrSD_C"/>
    <property type="match status" value="1"/>
</dbReference>
<dbReference type="AlphaFoldDB" id="A0A3S9N0B1"/>
<dbReference type="InterPro" id="IPR004919">
    <property type="entry name" value="GmrSD_N"/>
</dbReference>
<sequence length="585" mass="68958">MNISKESLIKLFNTGTNQYVIPFFQRPYVWKKEDCENLYEDLENTLRINKEKVISEHHKEHFIGTIITKNSPASTQMTAQYDLVDGQQRMTTFSLLIKALANNVDLSEENAGHLYENLNGSLFFKDAYGKIHNRIIHNRLDKKAFDLIMGSDGTTDKEIRDINNKIVDTYIYFRQKYSGLTNDELLERNFTLLHRFPAINMVLEQHDDEQEIFDTINSLGVKLTTSELLKNHIFSDKRSQELYTEYWEDIFEADEETVAFWNAKKTAGRVYRENIDVLLYCYLLIEKEKDVSLEHLFKDYKEWLSTKSFEEKQEFLKTLKNYADVYFNLPSGTELNNMRFSDNEKRFFHVIENLNITTIYPLVLYLYNNIEDEAEREKCFLLLESYLVRRAVCKLTTKNYNNLFISLIRQLKNGDSEQAISTRLNDILQGYSEDTARFPSDEDFRNGFHNTKLSNQQAREILFLISLYQINTVLHDLTTLSCNAFSTEHIMPKKWSENWFKDLTPEESFERNRKLLTLGNLTIITKNLNSKLRNSAWENKRSILNQYSSLPITTNYTSSEHWDEETISNRANDLTDLALVIWKKH</sequence>
<dbReference type="OrthoDB" id="9798761at2"/>
<dbReference type="PANTHER" id="PTHR35149">
    <property type="entry name" value="SLL5132 PROTEIN"/>
    <property type="match status" value="1"/>
</dbReference>
<dbReference type="PANTHER" id="PTHR35149:SF2">
    <property type="entry name" value="DUF262 DOMAIN-CONTAINING PROTEIN"/>
    <property type="match status" value="1"/>
</dbReference>
<reference evidence="3 4" key="1">
    <citation type="submission" date="2018-12" db="EMBL/GenBank/DDBJ databases">
        <title>Complete genome of Nonlabens sp. MJ115.</title>
        <authorList>
            <person name="Choi H.S."/>
            <person name="Jung J."/>
        </authorList>
    </citation>
    <scope>NUCLEOTIDE SEQUENCE [LARGE SCALE GENOMIC DNA]</scope>
    <source>
        <strain evidence="3 4">MJ115</strain>
    </source>
</reference>
<dbReference type="KEGG" id="noj:EJ995_11705"/>
<evidence type="ECO:0000259" key="1">
    <source>
        <dbReference type="Pfam" id="PF03235"/>
    </source>
</evidence>
<feature type="domain" description="GmrSD restriction endonucleases C-terminal" evidence="2">
    <location>
        <begin position="439"/>
        <end position="576"/>
    </location>
</feature>